<feature type="compositionally biased region" description="Low complexity" evidence="1">
    <location>
        <begin position="14"/>
        <end position="24"/>
    </location>
</feature>
<feature type="region of interest" description="Disordered" evidence="1">
    <location>
        <begin position="155"/>
        <end position="190"/>
    </location>
</feature>
<name>Q6YUD1_ORYSJ</name>
<evidence type="ECO:0000313" key="3">
    <source>
        <dbReference type="Proteomes" id="UP000000763"/>
    </source>
</evidence>
<dbReference type="EMBL" id="AP005870">
    <property type="protein sequence ID" value="BAD03896.1"/>
    <property type="molecule type" value="Genomic_DNA"/>
</dbReference>
<feature type="compositionally biased region" description="Basic and acidic residues" evidence="1">
    <location>
        <begin position="158"/>
        <end position="170"/>
    </location>
</feature>
<evidence type="ECO:0000313" key="2">
    <source>
        <dbReference type="EMBL" id="BAD03896.1"/>
    </source>
</evidence>
<reference evidence="3" key="1">
    <citation type="journal article" date="2005" name="Nature">
        <title>The map-based sequence of the rice genome.</title>
        <authorList>
            <consortium name="International rice genome sequencing project (IRGSP)"/>
            <person name="Matsumoto T."/>
            <person name="Wu J."/>
            <person name="Kanamori H."/>
            <person name="Katayose Y."/>
            <person name="Fujisawa M."/>
            <person name="Namiki N."/>
            <person name="Mizuno H."/>
            <person name="Yamamoto K."/>
            <person name="Antonio B.A."/>
            <person name="Baba T."/>
            <person name="Sakata K."/>
            <person name="Nagamura Y."/>
            <person name="Aoki H."/>
            <person name="Arikawa K."/>
            <person name="Arita K."/>
            <person name="Bito T."/>
            <person name="Chiden Y."/>
            <person name="Fujitsuka N."/>
            <person name="Fukunaka R."/>
            <person name="Hamada M."/>
            <person name="Harada C."/>
            <person name="Hayashi A."/>
            <person name="Hijishita S."/>
            <person name="Honda M."/>
            <person name="Hosokawa S."/>
            <person name="Ichikawa Y."/>
            <person name="Idonuma A."/>
            <person name="Iijima M."/>
            <person name="Ikeda M."/>
            <person name="Ikeno M."/>
            <person name="Ito K."/>
            <person name="Ito S."/>
            <person name="Ito T."/>
            <person name="Ito Y."/>
            <person name="Ito Y."/>
            <person name="Iwabuchi A."/>
            <person name="Kamiya K."/>
            <person name="Karasawa W."/>
            <person name="Kurita K."/>
            <person name="Katagiri S."/>
            <person name="Kikuta A."/>
            <person name="Kobayashi H."/>
            <person name="Kobayashi N."/>
            <person name="Machita K."/>
            <person name="Maehara T."/>
            <person name="Masukawa M."/>
            <person name="Mizubayashi T."/>
            <person name="Mukai Y."/>
            <person name="Nagasaki H."/>
            <person name="Nagata Y."/>
            <person name="Naito S."/>
            <person name="Nakashima M."/>
            <person name="Nakama Y."/>
            <person name="Nakamichi Y."/>
            <person name="Nakamura M."/>
            <person name="Meguro A."/>
            <person name="Negishi M."/>
            <person name="Ohta I."/>
            <person name="Ohta T."/>
            <person name="Okamoto M."/>
            <person name="Ono N."/>
            <person name="Saji S."/>
            <person name="Sakaguchi M."/>
            <person name="Sakai K."/>
            <person name="Shibata M."/>
            <person name="Shimokawa T."/>
            <person name="Song J."/>
            <person name="Takazaki Y."/>
            <person name="Terasawa K."/>
            <person name="Tsugane M."/>
            <person name="Tsuji K."/>
            <person name="Ueda S."/>
            <person name="Waki K."/>
            <person name="Yamagata H."/>
            <person name="Yamamoto M."/>
            <person name="Yamamoto S."/>
            <person name="Yamane H."/>
            <person name="Yoshiki S."/>
            <person name="Yoshihara R."/>
            <person name="Yukawa K."/>
            <person name="Zhong H."/>
            <person name="Yano M."/>
            <person name="Yuan Q."/>
            <person name="Ouyang S."/>
            <person name="Liu J."/>
            <person name="Jones K.M."/>
            <person name="Gansberger K."/>
            <person name="Moffat K."/>
            <person name="Hill J."/>
            <person name="Bera J."/>
            <person name="Fadrosh D."/>
            <person name="Jin S."/>
            <person name="Johri S."/>
            <person name="Kim M."/>
            <person name="Overton L."/>
            <person name="Reardon M."/>
            <person name="Tsitrin T."/>
            <person name="Vuong H."/>
            <person name="Weaver B."/>
            <person name="Ciecko A."/>
            <person name="Tallon L."/>
            <person name="Jackson J."/>
            <person name="Pai G."/>
            <person name="Aken S.V."/>
            <person name="Utterback T."/>
            <person name="Reidmuller S."/>
            <person name="Feldblyum T."/>
            <person name="Hsiao J."/>
            <person name="Zismann V."/>
            <person name="Iobst S."/>
            <person name="de Vazeille A.R."/>
            <person name="Buell C.R."/>
            <person name="Ying K."/>
            <person name="Li Y."/>
            <person name="Lu T."/>
            <person name="Huang Y."/>
            <person name="Zhao Q."/>
            <person name="Feng Q."/>
            <person name="Zhang L."/>
            <person name="Zhu J."/>
            <person name="Weng Q."/>
            <person name="Mu J."/>
            <person name="Lu Y."/>
            <person name="Fan D."/>
            <person name="Liu Y."/>
            <person name="Guan J."/>
            <person name="Zhang Y."/>
            <person name="Yu S."/>
            <person name="Liu X."/>
            <person name="Zhang Y."/>
            <person name="Hong G."/>
            <person name="Han B."/>
            <person name="Choisne N."/>
            <person name="Demange N."/>
            <person name="Orjeda G."/>
            <person name="Samain S."/>
            <person name="Cattolico L."/>
            <person name="Pelletier E."/>
            <person name="Couloux A."/>
            <person name="Segurens B."/>
            <person name="Wincker P."/>
            <person name="D'Hont A."/>
            <person name="Scarpelli C."/>
            <person name="Weissenbach J."/>
            <person name="Salanoubat M."/>
            <person name="Quetier F."/>
            <person name="Yu Y."/>
            <person name="Kim H.R."/>
            <person name="Rambo T."/>
            <person name="Currie J."/>
            <person name="Collura K."/>
            <person name="Luo M."/>
            <person name="Yang T."/>
            <person name="Ammiraju J.S.S."/>
            <person name="Engler F."/>
            <person name="Soderlund C."/>
            <person name="Wing R.A."/>
            <person name="Palmer L.E."/>
            <person name="de la Bastide M."/>
            <person name="Spiegel L."/>
            <person name="Nascimento L."/>
            <person name="Zutavern T."/>
            <person name="O'Shaughnessy A."/>
            <person name="Dike S."/>
            <person name="Dedhia N."/>
            <person name="Preston R."/>
            <person name="Balija V."/>
            <person name="McCombie W.R."/>
            <person name="Chow T."/>
            <person name="Chen H."/>
            <person name="Chung M."/>
            <person name="Chen C."/>
            <person name="Shaw J."/>
            <person name="Wu H."/>
            <person name="Hsiao K."/>
            <person name="Chao Y."/>
            <person name="Chu M."/>
            <person name="Cheng C."/>
            <person name="Hour A."/>
            <person name="Lee P."/>
            <person name="Lin S."/>
            <person name="Lin Y."/>
            <person name="Liou J."/>
            <person name="Liu S."/>
            <person name="Hsing Y."/>
            <person name="Raghuvanshi S."/>
            <person name="Mohanty A."/>
            <person name="Bharti A.K."/>
            <person name="Gaur A."/>
            <person name="Gupta V."/>
            <person name="Kumar D."/>
            <person name="Ravi V."/>
            <person name="Vij S."/>
            <person name="Kapur A."/>
            <person name="Khurana P."/>
            <person name="Khurana P."/>
            <person name="Khurana J.P."/>
            <person name="Tyagi A.K."/>
            <person name="Gaikwad K."/>
            <person name="Singh A."/>
            <person name="Dalal V."/>
            <person name="Srivastava S."/>
            <person name="Dixit A."/>
            <person name="Pal A.K."/>
            <person name="Ghazi I.A."/>
            <person name="Yadav M."/>
            <person name="Pandit A."/>
            <person name="Bhargava A."/>
            <person name="Sureshbabu K."/>
            <person name="Batra K."/>
            <person name="Sharma T.R."/>
            <person name="Mohapatra T."/>
            <person name="Singh N.K."/>
            <person name="Messing J."/>
            <person name="Nelson A.B."/>
            <person name="Fuks G."/>
            <person name="Kavchok S."/>
            <person name="Keizer G."/>
            <person name="Linton E."/>
            <person name="Llaca V."/>
            <person name="Song R."/>
            <person name="Tanyolac B."/>
            <person name="Young S."/>
            <person name="Ho-Il K."/>
            <person name="Hahn J.H."/>
            <person name="Sangsakoo G."/>
            <person name="Vanavichit A."/>
            <person name="de Mattos Luiz.A.T."/>
            <person name="Zimmer P.D."/>
            <person name="Malone G."/>
            <person name="Dellagostin O."/>
            <person name="de Oliveira A.C."/>
            <person name="Bevan M."/>
            <person name="Bancroft I."/>
            <person name="Minx P."/>
            <person name="Cordum H."/>
            <person name="Wilson R."/>
            <person name="Cheng Z."/>
            <person name="Jin W."/>
            <person name="Jiang J."/>
            <person name="Leong S.A."/>
            <person name="Iwama H."/>
            <person name="Gojobori T."/>
            <person name="Itoh T."/>
            <person name="Niimura Y."/>
            <person name="Fujii Y."/>
            <person name="Habara T."/>
            <person name="Sakai H."/>
            <person name="Sato Y."/>
            <person name="Wilson G."/>
            <person name="Kumar K."/>
            <person name="McCouch S."/>
            <person name="Juretic N."/>
            <person name="Hoen D."/>
            <person name="Wright S."/>
            <person name="Bruskiewich R."/>
            <person name="Bureau T."/>
            <person name="Miyao A."/>
            <person name="Hirochika H."/>
            <person name="Nishikawa T."/>
            <person name="Kadowaki K."/>
            <person name="Sugiura M."/>
            <person name="Burr B."/>
            <person name="Sasaki T."/>
        </authorList>
    </citation>
    <scope>NUCLEOTIDE SEQUENCE [LARGE SCALE GENOMIC DNA]</scope>
    <source>
        <strain evidence="3">cv. Nipponbare</strain>
    </source>
</reference>
<dbReference type="AlphaFoldDB" id="Q6YUD1"/>
<dbReference type="Proteomes" id="UP000000763">
    <property type="component" value="Chromosome 8"/>
</dbReference>
<evidence type="ECO:0000256" key="1">
    <source>
        <dbReference type="SAM" id="MobiDB-lite"/>
    </source>
</evidence>
<sequence length="190" mass="20346">MEVAEPCATGGSDGAACAGVGPCGATNERWRRVRRRGRAELCAGGGAPRNRGGARGRRSRDGRSPAALVEATMPAGRGGDRCTEFPCRAGREQEAEYPGARVAWRVVVKFDVVVGSILTMLAPRRCSAAAHKDEASAKQSKHDTEAASWGLTLFRHGRSMEQRRRDEAESTRSIVGASRPTTRGRSAARR</sequence>
<proteinExistence type="predicted"/>
<protein>
    <submittedName>
        <fullName evidence="2">Uncharacterized protein</fullName>
    </submittedName>
</protein>
<feature type="region of interest" description="Disordered" evidence="1">
    <location>
        <begin position="1"/>
        <end position="24"/>
    </location>
</feature>
<organism evidence="2 3">
    <name type="scientific">Oryza sativa subsp. japonica</name>
    <name type="common">Rice</name>
    <dbReference type="NCBI Taxonomy" id="39947"/>
    <lineage>
        <taxon>Eukaryota</taxon>
        <taxon>Viridiplantae</taxon>
        <taxon>Streptophyta</taxon>
        <taxon>Embryophyta</taxon>
        <taxon>Tracheophyta</taxon>
        <taxon>Spermatophyta</taxon>
        <taxon>Magnoliopsida</taxon>
        <taxon>Liliopsida</taxon>
        <taxon>Poales</taxon>
        <taxon>Poaceae</taxon>
        <taxon>BOP clade</taxon>
        <taxon>Oryzoideae</taxon>
        <taxon>Oryzeae</taxon>
        <taxon>Oryzinae</taxon>
        <taxon>Oryza</taxon>
        <taxon>Oryza sativa</taxon>
    </lineage>
</organism>
<feature type="region of interest" description="Disordered" evidence="1">
    <location>
        <begin position="42"/>
        <end position="65"/>
    </location>
</feature>
<gene>
    <name evidence="2" type="primary">B1049E04.36</name>
</gene>
<accession>Q6YUD1</accession>
<reference evidence="3" key="2">
    <citation type="journal article" date="2008" name="Nucleic Acids Res.">
        <title>The rice annotation project database (RAP-DB): 2008 update.</title>
        <authorList>
            <consortium name="The rice annotation project (RAP)"/>
        </authorList>
    </citation>
    <scope>GENOME REANNOTATION</scope>
    <source>
        <strain evidence="3">cv. Nipponbare</strain>
    </source>
</reference>